<dbReference type="GO" id="GO:0000398">
    <property type="term" value="P:mRNA splicing, via spliceosome"/>
    <property type="evidence" value="ECO:0007669"/>
    <property type="project" value="TreeGrafter"/>
</dbReference>
<feature type="compositionally biased region" description="Basic and acidic residues" evidence="7">
    <location>
        <begin position="1"/>
        <end position="38"/>
    </location>
</feature>
<dbReference type="GO" id="GO:0061574">
    <property type="term" value="C:ASAP complex"/>
    <property type="evidence" value="ECO:0007669"/>
    <property type="project" value="TreeGrafter"/>
</dbReference>
<organism evidence="9">
    <name type="scientific">Lygus hesperus</name>
    <name type="common">Western plant bug</name>
    <dbReference type="NCBI Taxonomy" id="30085"/>
    <lineage>
        <taxon>Eukaryota</taxon>
        <taxon>Metazoa</taxon>
        <taxon>Ecdysozoa</taxon>
        <taxon>Arthropoda</taxon>
        <taxon>Hexapoda</taxon>
        <taxon>Insecta</taxon>
        <taxon>Pterygota</taxon>
        <taxon>Neoptera</taxon>
        <taxon>Paraneoptera</taxon>
        <taxon>Hemiptera</taxon>
        <taxon>Heteroptera</taxon>
        <taxon>Panheteroptera</taxon>
        <taxon>Cimicomorpha</taxon>
        <taxon>Miridae</taxon>
        <taxon>Mirini</taxon>
        <taxon>Lygus</taxon>
    </lineage>
</organism>
<dbReference type="GO" id="GO:0003723">
    <property type="term" value="F:RNA binding"/>
    <property type="evidence" value="ECO:0007669"/>
    <property type="project" value="UniProtKB-UniRule"/>
</dbReference>
<dbReference type="SUPFAM" id="SSF54928">
    <property type="entry name" value="RNA-binding domain, RBD"/>
    <property type="match status" value="1"/>
</dbReference>
<feature type="compositionally biased region" description="Low complexity" evidence="7">
    <location>
        <begin position="41"/>
        <end position="83"/>
    </location>
</feature>
<dbReference type="Pfam" id="PF00076">
    <property type="entry name" value="RRM_1"/>
    <property type="match status" value="1"/>
</dbReference>
<name>A0A0K8S5Z0_LYGHE</name>
<protein>
    <recommendedName>
        <fullName evidence="8">RRM domain-containing protein</fullName>
    </recommendedName>
</protein>
<feature type="region of interest" description="Disordered" evidence="7">
    <location>
        <begin position="1"/>
        <end position="156"/>
    </location>
</feature>
<proteinExistence type="predicted"/>
<keyword evidence="4" id="KW-0508">mRNA splicing</keyword>
<dbReference type="InterPro" id="IPR035979">
    <property type="entry name" value="RBD_domain_sf"/>
</dbReference>
<dbReference type="AlphaFoldDB" id="A0A0K8S5Z0"/>
<dbReference type="InterPro" id="IPR012677">
    <property type="entry name" value="Nucleotide-bd_a/b_plait_sf"/>
</dbReference>
<dbReference type="GO" id="GO:0005654">
    <property type="term" value="C:nucleoplasm"/>
    <property type="evidence" value="ECO:0007669"/>
    <property type="project" value="TreeGrafter"/>
</dbReference>
<evidence type="ECO:0000256" key="3">
    <source>
        <dbReference type="ARBA" id="ARBA00022884"/>
    </source>
</evidence>
<dbReference type="CDD" id="cd12365">
    <property type="entry name" value="RRM_RNPS1"/>
    <property type="match status" value="1"/>
</dbReference>
<feature type="compositionally biased region" description="Basic residues" evidence="7">
    <location>
        <begin position="131"/>
        <end position="147"/>
    </location>
</feature>
<sequence>MVVDERGRTRRAKSSDSEASDKENKKERGRDKKKKTDDDSSSSSGSSSRSSSSSSSSYSSGSWSSSSSSRSSSSSSSSGSSSDSTEEASSKTKRDKKADNKEKSRSRSPIKKKEKDKAAEKKEKRPEKPKSKPARSKSPSPKRKRKERSPTPKPVRIYIGRLTRNVTKEHIAEIFGNFGQIKMVEYPTDRFHPPAGKGFAYVEFGTPEMAENAMKHMDGGQIDGQEVTCAPVLLPTKMAARGGRRTPPPSHLHEGDGVELLLASVAVLLLEVRRRADARRHLRAGIGLPEGGAGGTPDHRQAVHGESNPLCVLD</sequence>
<dbReference type="PANTHER" id="PTHR15481">
    <property type="entry name" value="RIBONUCLEIC ACID BINDING PROTEIN S1"/>
    <property type="match status" value="1"/>
</dbReference>
<accession>A0A0K8S5Z0</accession>
<evidence type="ECO:0000259" key="8">
    <source>
        <dbReference type="PROSITE" id="PS50102"/>
    </source>
</evidence>
<evidence type="ECO:0000256" key="5">
    <source>
        <dbReference type="ARBA" id="ARBA00023242"/>
    </source>
</evidence>
<dbReference type="PROSITE" id="PS50102">
    <property type="entry name" value="RRM"/>
    <property type="match status" value="1"/>
</dbReference>
<evidence type="ECO:0000256" key="7">
    <source>
        <dbReference type="SAM" id="MobiDB-lite"/>
    </source>
</evidence>
<dbReference type="SMART" id="SM00360">
    <property type="entry name" value="RRM"/>
    <property type="match status" value="1"/>
</dbReference>
<reference evidence="9" key="1">
    <citation type="submission" date="2014-09" db="EMBL/GenBank/DDBJ databases">
        <authorList>
            <person name="Magalhaes I.L.F."/>
            <person name="Oliveira U."/>
            <person name="Santos F.R."/>
            <person name="Vidigal T.H.D.A."/>
            <person name="Brescovit A.D."/>
            <person name="Santos A.J."/>
        </authorList>
    </citation>
    <scope>NUCLEOTIDE SEQUENCE</scope>
</reference>
<keyword evidence="5" id="KW-0539">Nucleus</keyword>
<feature type="compositionally biased region" description="Basic and acidic residues" evidence="7">
    <location>
        <begin position="88"/>
        <end position="130"/>
    </location>
</feature>
<dbReference type="PANTHER" id="PTHR15481:SF0">
    <property type="entry name" value="LD23870P-RELATED"/>
    <property type="match status" value="1"/>
</dbReference>
<dbReference type="InterPro" id="IPR000504">
    <property type="entry name" value="RRM_dom"/>
</dbReference>
<evidence type="ECO:0000256" key="6">
    <source>
        <dbReference type="PROSITE-ProRule" id="PRU00176"/>
    </source>
</evidence>
<keyword evidence="2" id="KW-0507">mRNA processing</keyword>
<feature type="region of interest" description="Disordered" evidence="7">
    <location>
        <begin position="285"/>
        <end position="314"/>
    </location>
</feature>
<evidence type="ECO:0000256" key="1">
    <source>
        <dbReference type="ARBA" id="ARBA00004123"/>
    </source>
</evidence>
<dbReference type="EMBL" id="GBRD01017263">
    <property type="protein sequence ID" value="JAG48564.1"/>
    <property type="molecule type" value="Transcribed_RNA"/>
</dbReference>
<keyword evidence="3 6" id="KW-0694">RNA-binding</keyword>
<feature type="domain" description="RRM" evidence="8">
    <location>
        <begin position="155"/>
        <end position="227"/>
    </location>
</feature>
<evidence type="ECO:0000256" key="2">
    <source>
        <dbReference type="ARBA" id="ARBA00022664"/>
    </source>
</evidence>
<dbReference type="InterPro" id="IPR034201">
    <property type="entry name" value="RNPS1_RRM"/>
</dbReference>
<comment type="subcellular location">
    <subcellularLocation>
        <location evidence="1">Nucleus</location>
    </subcellularLocation>
</comment>
<evidence type="ECO:0000256" key="4">
    <source>
        <dbReference type="ARBA" id="ARBA00023187"/>
    </source>
</evidence>
<dbReference type="Gene3D" id="3.30.70.330">
    <property type="match status" value="1"/>
</dbReference>
<evidence type="ECO:0000313" key="9">
    <source>
        <dbReference type="EMBL" id="JAG48564.1"/>
    </source>
</evidence>
<dbReference type="GO" id="GO:0005737">
    <property type="term" value="C:cytoplasm"/>
    <property type="evidence" value="ECO:0007669"/>
    <property type="project" value="TreeGrafter"/>
</dbReference>